<evidence type="ECO:0000256" key="1">
    <source>
        <dbReference type="ARBA" id="ARBA00004651"/>
    </source>
</evidence>
<dbReference type="SUPFAM" id="SSF54631">
    <property type="entry name" value="CBS-domain pair"/>
    <property type="match status" value="1"/>
</dbReference>
<keyword evidence="15" id="KW-1185">Reference proteome</keyword>
<comment type="similarity">
    <text evidence="2">Belongs to the UPF0053 family. Hemolysin C subfamily.</text>
</comment>
<dbReference type="HOGENOM" id="CLU_015237_4_1_5"/>
<dbReference type="Proteomes" id="UP000028926">
    <property type="component" value="Chromosome"/>
</dbReference>
<dbReference type="GO" id="GO:0005886">
    <property type="term" value="C:plasma membrane"/>
    <property type="evidence" value="ECO:0007669"/>
    <property type="project" value="UniProtKB-SubCell"/>
</dbReference>
<evidence type="ECO:0000256" key="8">
    <source>
        <dbReference type="ARBA" id="ARBA00023136"/>
    </source>
</evidence>
<keyword evidence="5" id="KW-0677">Repeat</keyword>
<evidence type="ECO:0000256" key="11">
    <source>
        <dbReference type="SAM" id="Phobius"/>
    </source>
</evidence>
<dbReference type="AlphaFoldDB" id="A0A077AUA0"/>
<dbReference type="GO" id="GO:0050660">
    <property type="term" value="F:flavin adenine dinucleotide binding"/>
    <property type="evidence" value="ECO:0007669"/>
    <property type="project" value="InterPro"/>
</dbReference>
<dbReference type="KEGG" id="paca:ID47_00745"/>
<dbReference type="Pfam" id="PF01595">
    <property type="entry name" value="CNNM"/>
    <property type="match status" value="1"/>
</dbReference>
<dbReference type="PROSITE" id="PS51846">
    <property type="entry name" value="CNNM"/>
    <property type="match status" value="1"/>
</dbReference>
<accession>A0A077AUA0</accession>
<dbReference type="EMBL" id="CP008941">
    <property type="protein sequence ID" value="AIK95599.1"/>
    <property type="molecule type" value="Genomic_DNA"/>
</dbReference>
<evidence type="ECO:0000256" key="5">
    <source>
        <dbReference type="ARBA" id="ARBA00022737"/>
    </source>
</evidence>
<keyword evidence="8 10" id="KW-0472">Membrane</keyword>
<keyword evidence="6 10" id="KW-1133">Transmembrane helix</keyword>
<dbReference type="InterPro" id="IPR000644">
    <property type="entry name" value="CBS_dom"/>
</dbReference>
<organism evidence="14 15">
    <name type="scientific">Candidatus Odyssella acanthamoebae</name>
    <dbReference type="NCBI Taxonomy" id="91604"/>
    <lineage>
        <taxon>Bacteria</taxon>
        <taxon>Pseudomonadati</taxon>
        <taxon>Pseudomonadota</taxon>
        <taxon>Alphaproteobacteria</taxon>
        <taxon>Holosporales</taxon>
        <taxon>Candidatus Paracaedibacteraceae</taxon>
        <taxon>Candidatus Odyssella</taxon>
    </lineage>
</organism>
<evidence type="ECO:0000256" key="9">
    <source>
        <dbReference type="PROSITE-ProRule" id="PRU00703"/>
    </source>
</evidence>
<dbReference type="InterPro" id="IPR005170">
    <property type="entry name" value="Transptr-assoc_dom"/>
</dbReference>
<feature type="transmembrane region" description="Helical" evidence="11">
    <location>
        <begin position="57"/>
        <end position="75"/>
    </location>
</feature>
<keyword evidence="3" id="KW-1003">Cell membrane</keyword>
<gene>
    <name evidence="14" type="ORF">ID47_00745</name>
</gene>
<protein>
    <submittedName>
        <fullName evidence="14">Membrane protein</fullName>
    </submittedName>
</protein>
<evidence type="ECO:0000256" key="4">
    <source>
        <dbReference type="ARBA" id="ARBA00022692"/>
    </source>
</evidence>
<evidence type="ECO:0000313" key="15">
    <source>
        <dbReference type="Proteomes" id="UP000028926"/>
    </source>
</evidence>
<comment type="subcellular location">
    <subcellularLocation>
        <location evidence="1">Cell membrane</location>
        <topology evidence="1">Multi-pass membrane protein</topology>
    </subcellularLocation>
</comment>
<evidence type="ECO:0000256" key="2">
    <source>
        <dbReference type="ARBA" id="ARBA00006446"/>
    </source>
</evidence>
<dbReference type="InterPro" id="IPR016169">
    <property type="entry name" value="FAD-bd_PCMH_sub2"/>
</dbReference>
<dbReference type="InterPro" id="IPR036318">
    <property type="entry name" value="FAD-bd_PCMH-like_sf"/>
</dbReference>
<evidence type="ECO:0000256" key="10">
    <source>
        <dbReference type="PROSITE-ProRule" id="PRU01193"/>
    </source>
</evidence>
<evidence type="ECO:0000259" key="13">
    <source>
        <dbReference type="PROSITE" id="PS51846"/>
    </source>
</evidence>
<dbReference type="OrthoDB" id="9805314at2"/>
<name>A0A077AUA0_9PROT</name>
<proteinExistence type="inferred from homology"/>
<dbReference type="RefSeq" id="WP_038462820.1">
    <property type="nucleotide sequence ID" value="NZ_CP008941.1"/>
</dbReference>
<dbReference type="InterPro" id="IPR046342">
    <property type="entry name" value="CBS_dom_sf"/>
</dbReference>
<dbReference type="FunFam" id="3.10.580.10:FF:000002">
    <property type="entry name" value="Magnesium/cobalt efflux protein CorC"/>
    <property type="match status" value="1"/>
</dbReference>
<evidence type="ECO:0000313" key="14">
    <source>
        <dbReference type="EMBL" id="AIK95599.1"/>
    </source>
</evidence>
<sequence length="423" mass="47154">MPVLAIVFIMLLALIALASLLSSAETSVTAVSKAKLHSLAKKGDPKAKLVLELQKNVGLSLSTILLFNTLCLTIVNNNIGDIAADLFGKEAIIFASFAMTIIITVYAETLPKIIAVNSPEKVLMLLIRPLWVVFRVFRPITLAINNFARAHLRLFGIKSNANDEFAALEELRGAIDMHFAHEKPDANNERAMLKSILDLREVSVGEIMTHRKNVTMVNANDAPSEIVKQVLESPFTRVPLYKNDTDNIVGIIHSKALLRYVNAHQDSLDKLDIVSVAAAPWFIPETADLIEQLQAFKNRREHFAIVVDEYGAFNGIVTLEDILEEIVGDITDEHDIAVRGIRPQEDGSFIIDGTVTIRDVNRQLNWELPDEEASTMAGLVLYEIRAIPEVGQSFNIHGYHFEILRRHRNQITLLKIKSITSQN</sequence>
<reference evidence="14 15" key="1">
    <citation type="submission" date="2014-07" db="EMBL/GenBank/DDBJ databases">
        <title>Comparative genomic insights into amoeba endosymbionts belonging to the families of Holosporaceae and Candidatus Midichloriaceae within Rickettsiales.</title>
        <authorList>
            <person name="Wang Z."/>
            <person name="Wu M."/>
        </authorList>
    </citation>
    <scope>NUCLEOTIDE SEQUENCE [LARGE SCALE GENOMIC DNA]</scope>
    <source>
        <strain evidence="14">PRA3</strain>
    </source>
</reference>
<dbReference type="SMART" id="SM01091">
    <property type="entry name" value="CorC_HlyC"/>
    <property type="match status" value="1"/>
</dbReference>
<dbReference type="InterPro" id="IPR002550">
    <property type="entry name" value="CNNM"/>
</dbReference>
<feature type="domain" description="CBS" evidence="12">
    <location>
        <begin position="273"/>
        <end position="336"/>
    </location>
</feature>
<dbReference type="Pfam" id="PF03471">
    <property type="entry name" value="CorC_HlyC"/>
    <property type="match status" value="1"/>
</dbReference>
<dbReference type="InterPro" id="IPR044751">
    <property type="entry name" value="Ion_transp-like_CBS"/>
</dbReference>
<dbReference type="STRING" id="91604.ID47_00745"/>
<dbReference type="SUPFAM" id="SSF56176">
    <property type="entry name" value="FAD-binding/transporter-associated domain-like"/>
    <property type="match status" value="1"/>
</dbReference>
<keyword evidence="7 9" id="KW-0129">CBS domain</keyword>
<dbReference type="Gene3D" id="3.10.580.10">
    <property type="entry name" value="CBS-domain"/>
    <property type="match status" value="1"/>
</dbReference>
<feature type="domain" description="CNNM transmembrane" evidence="13">
    <location>
        <begin position="1"/>
        <end position="190"/>
    </location>
</feature>
<evidence type="ECO:0000256" key="7">
    <source>
        <dbReference type="ARBA" id="ARBA00023122"/>
    </source>
</evidence>
<dbReference type="eggNOG" id="COG4536">
    <property type="taxonomic scope" value="Bacteria"/>
</dbReference>
<feature type="transmembrane region" description="Helical" evidence="11">
    <location>
        <begin position="87"/>
        <end position="107"/>
    </location>
</feature>
<dbReference type="PANTHER" id="PTHR22777">
    <property type="entry name" value="HEMOLYSIN-RELATED"/>
    <property type="match status" value="1"/>
</dbReference>
<evidence type="ECO:0000256" key="3">
    <source>
        <dbReference type="ARBA" id="ARBA00022475"/>
    </source>
</evidence>
<keyword evidence="4 10" id="KW-0812">Transmembrane</keyword>
<dbReference type="CDD" id="cd04590">
    <property type="entry name" value="CBS_pair_CorC_HlyC_assoc"/>
    <property type="match status" value="1"/>
</dbReference>
<dbReference type="Gene3D" id="3.30.465.10">
    <property type="match status" value="1"/>
</dbReference>
<evidence type="ECO:0000256" key="6">
    <source>
        <dbReference type="ARBA" id="ARBA00022989"/>
    </source>
</evidence>
<evidence type="ECO:0000259" key="12">
    <source>
        <dbReference type="PROSITE" id="PS51371"/>
    </source>
</evidence>
<dbReference type="PANTHER" id="PTHR22777:SF32">
    <property type="entry name" value="UPF0053 INNER MEMBRANE PROTEIN YFJD"/>
    <property type="match status" value="1"/>
</dbReference>
<feature type="domain" description="CBS" evidence="12">
    <location>
        <begin position="208"/>
        <end position="267"/>
    </location>
</feature>
<dbReference type="PROSITE" id="PS51371">
    <property type="entry name" value="CBS"/>
    <property type="match status" value="2"/>
</dbReference>
<dbReference type="Pfam" id="PF00571">
    <property type="entry name" value="CBS"/>
    <property type="match status" value="2"/>
</dbReference>